<organism evidence="2 3">
    <name type="scientific">Hibiscus sabdariffa</name>
    <name type="common">roselle</name>
    <dbReference type="NCBI Taxonomy" id="183260"/>
    <lineage>
        <taxon>Eukaryota</taxon>
        <taxon>Viridiplantae</taxon>
        <taxon>Streptophyta</taxon>
        <taxon>Embryophyta</taxon>
        <taxon>Tracheophyta</taxon>
        <taxon>Spermatophyta</taxon>
        <taxon>Magnoliopsida</taxon>
        <taxon>eudicotyledons</taxon>
        <taxon>Gunneridae</taxon>
        <taxon>Pentapetalae</taxon>
        <taxon>rosids</taxon>
        <taxon>malvids</taxon>
        <taxon>Malvales</taxon>
        <taxon>Malvaceae</taxon>
        <taxon>Malvoideae</taxon>
        <taxon>Hibiscus</taxon>
    </lineage>
</organism>
<gene>
    <name evidence="2" type="ORF">V6N11_019359</name>
</gene>
<evidence type="ECO:0000313" key="3">
    <source>
        <dbReference type="Proteomes" id="UP001396334"/>
    </source>
</evidence>
<dbReference type="InterPro" id="IPR050796">
    <property type="entry name" value="SCF_F-box_component"/>
</dbReference>
<proteinExistence type="predicted"/>
<dbReference type="EMBL" id="JBBPBN010000028">
    <property type="protein sequence ID" value="KAK9007031.1"/>
    <property type="molecule type" value="Genomic_DNA"/>
</dbReference>
<dbReference type="InterPro" id="IPR001810">
    <property type="entry name" value="F-box_dom"/>
</dbReference>
<keyword evidence="3" id="KW-1185">Reference proteome</keyword>
<dbReference type="Gene3D" id="1.20.1280.50">
    <property type="match status" value="1"/>
</dbReference>
<evidence type="ECO:0000259" key="1">
    <source>
        <dbReference type="Pfam" id="PF00646"/>
    </source>
</evidence>
<evidence type="ECO:0000313" key="2">
    <source>
        <dbReference type="EMBL" id="KAK9007031.1"/>
    </source>
</evidence>
<sequence length="243" mass="27330">MSDYIPVEVIVEILKRLPVKSLVKCKSVCKLEQCDLRPMFHFYSFTSFTFQQHSLSPPRALEKGVTAGYPNYAFLSEMSMPFVNGAVHWLGHWEINNGKESNGILGFELSAEEFFQVSFPKSLILSRPFDLSIVKYGESSIAVSTHPPDAELHELWIMKEYGMNGEVLLHMHNAKMASLDLNSQQMKASLDLNSQQVELHVVDVGTDLLSVRSYVESLVLLDKVGNVYSESDVNHPIDSSDSE</sequence>
<feature type="domain" description="F-box" evidence="1">
    <location>
        <begin position="5"/>
        <end position="30"/>
    </location>
</feature>
<dbReference type="SUPFAM" id="SSF81383">
    <property type="entry name" value="F-box domain"/>
    <property type="match status" value="1"/>
</dbReference>
<dbReference type="PANTHER" id="PTHR31672:SF13">
    <property type="entry name" value="F-BOX PROTEIN CPR30-LIKE"/>
    <property type="match status" value="1"/>
</dbReference>
<accession>A0ABR2R256</accession>
<dbReference type="Pfam" id="PF00646">
    <property type="entry name" value="F-box"/>
    <property type="match status" value="1"/>
</dbReference>
<reference evidence="2 3" key="1">
    <citation type="journal article" date="2024" name="G3 (Bethesda)">
        <title>Genome assembly of Hibiscus sabdariffa L. provides insights into metabolisms of medicinal natural products.</title>
        <authorList>
            <person name="Kim T."/>
        </authorList>
    </citation>
    <scope>NUCLEOTIDE SEQUENCE [LARGE SCALE GENOMIC DNA]</scope>
    <source>
        <strain evidence="2">TK-2024</strain>
        <tissue evidence="2">Old leaves</tissue>
    </source>
</reference>
<dbReference type="Proteomes" id="UP001396334">
    <property type="component" value="Unassembled WGS sequence"/>
</dbReference>
<dbReference type="PANTHER" id="PTHR31672">
    <property type="entry name" value="BNACNNG10540D PROTEIN"/>
    <property type="match status" value="1"/>
</dbReference>
<comment type="caution">
    <text evidence="2">The sequence shown here is derived from an EMBL/GenBank/DDBJ whole genome shotgun (WGS) entry which is preliminary data.</text>
</comment>
<protein>
    <recommendedName>
        <fullName evidence="1">F-box domain-containing protein</fullName>
    </recommendedName>
</protein>
<dbReference type="InterPro" id="IPR036047">
    <property type="entry name" value="F-box-like_dom_sf"/>
</dbReference>
<name>A0ABR2R256_9ROSI</name>